<dbReference type="OrthoDB" id="9810648at2"/>
<evidence type="ECO:0000256" key="16">
    <source>
        <dbReference type="ARBA" id="ARBA00042798"/>
    </source>
</evidence>
<dbReference type="GO" id="GO:0006281">
    <property type="term" value="P:DNA repair"/>
    <property type="evidence" value="ECO:0007669"/>
    <property type="project" value="UniProtKB-KW"/>
</dbReference>
<dbReference type="EC" id="3.6.1.55" evidence="12"/>
<dbReference type="Gene3D" id="3.90.79.10">
    <property type="entry name" value="Nucleoside Triphosphate Pyrophosphohydrolase"/>
    <property type="match status" value="1"/>
</dbReference>
<evidence type="ECO:0000256" key="12">
    <source>
        <dbReference type="ARBA" id="ARBA00038905"/>
    </source>
</evidence>
<dbReference type="Pfam" id="PF00293">
    <property type="entry name" value="NUDIX"/>
    <property type="match status" value="1"/>
</dbReference>
<evidence type="ECO:0000256" key="8">
    <source>
        <dbReference type="ARBA" id="ARBA00022842"/>
    </source>
</evidence>
<keyword evidence="7 18" id="KW-0378">Hydrolase</keyword>
<evidence type="ECO:0000256" key="4">
    <source>
        <dbReference type="ARBA" id="ARBA00022705"/>
    </source>
</evidence>
<proteinExistence type="inferred from homology"/>
<dbReference type="InterPro" id="IPR047127">
    <property type="entry name" value="MutT-like"/>
</dbReference>
<dbReference type="AlphaFoldDB" id="A0A5C7AUS2"/>
<keyword evidence="4" id="KW-0235">DNA replication</keyword>
<dbReference type="PANTHER" id="PTHR47707:SF1">
    <property type="entry name" value="NUDIX HYDROLASE FAMILY PROTEIN"/>
    <property type="match status" value="1"/>
</dbReference>
<keyword evidence="5" id="KW-0479">Metal-binding</keyword>
<dbReference type="GO" id="GO:0044715">
    <property type="term" value="F:8-oxo-dGDP phosphatase activity"/>
    <property type="evidence" value="ECO:0007669"/>
    <property type="project" value="TreeGrafter"/>
</dbReference>
<keyword evidence="8" id="KW-0460">Magnesium</keyword>
<evidence type="ECO:0000256" key="11">
    <source>
        <dbReference type="ARBA" id="ARBA00036904"/>
    </source>
</evidence>
<evidence type="ECO:0000256" key="10">
    <source>
        <dbReference type="ARBA" id="ARBA00035861"/>
    </source>
</evidence>
<comment type="cofactor">
    <cofactor evidence="1">
        <name>Mg(2+)</name>
        <dbReference type="ChEBI" id="CHEBI:18420"/>
    </cofactor>
</comment>
<dbReference type="GO" id="GO:0008413">
    <property type="term" value="F:8-oxo-7,8-dihydroguanosine triphosphate pyrophosphatase activity"/>
    <property type="evidence" value="ECO:0007669"/>
    <property type="project" value="TreeGrafter"/>
</dbReference>
<evidence type="ECO:0000256" key="1">
    <source>
        <dbReference type="ARBA" id="ARBA00001946"/>
    </source>
</evidence>
<protein>
    <recommendedName>
        <fullName evidence="13">8-oxo-dGTP diphosphatase</fullName>
        <ecNumber evidence="12">3.6.1.55</ecNumber>
    </recommendedName>
    <alternativeName>
        <fullName evidence="16">7,8-dihydro-8-oxoguanine-triphosphatase</fullName>
    </alternativeName>
    <alternativeName>
        <fullName evidence="15">Mutator protein MutT</fullName>
    </alternativeName>
    <alternativeName>
        <fullName evidence="14">dGTP pyrophosphohydrolase</fullName>
    </alternativeName>
</protein>
<evidence type="ECO:0000259" key="17">
    <source>
        <dbReference type="PROSITE" id="PS51462"/>
    </source>
</evidence>
<evidence type="ECO:0000256" key="14">
    <source>
        <dbReference type="ARBA" id="ARBA00041592"/>
    </source>
</evidence>
<evidence type="ECO:0000256" key="15">
    <source>
        <dbReference type="ARBA" id="ARBA00041979"/>
    </source>
</evidence>
<gene>
    <name evidence="18" type="ORF">ESV85_07690</name>
</gene>
<evidence type="ECO:0000256" key="7">
    <source>
        <dbReference type="ARBA" id="ARBA00022801"/>
    </source>
</evidence>
<dbReference type="RefSeq" id="WP_146916314.1">
    <property type="nucleotide sequence ID" value="NZ_VORW01000003.1"/>
</dbReference>
<dbReference type="GO" id="GO:0044716">
    <property type="term" value="F:8-oxo-GDP phosphatase activity"/>
    <property type="evidence" value="ECO:0007669"/>
    <property type="project" value="TreeGrafter"/>
</dbReference>
<evidence type="ECO:0000313" key="19">
    <source>
        <dbReference type="Proteomes" id="UP000321935"/>
    </source>
</evidence>
<dbReference type="PRINTS" id="PR00502">
    <property type="entry name" value="NUDIXFAMILY"/>
</dbReference>
<dbReference type="Proteomes" id="UP000321935">
    <property type="component" value="Unassembled WGS sequence"/>
</dbReference>
<dbReference type="InterPro" id="IPR020476">
    <property type="entry name" value="Nudix_hydrolase"/>
</dbReference>
<keyword evidence="9" id="KW-0234">DNA repair</keyword>
<dbReference type="GO" id="GO:0046872">
    <property type="term" value="F:metal ion binding"/>
    <property type="evidence" value="ECO:0007669"/>
    <property type="project" value="UniProtKB-KW"/>
</dbReference>
<evidence type="ECO:0000256" key="2">
    <source>
        <dbReference type="ARBA" id="ARBA00005582"/>
    </source>
</evidence>
<organism evidence="18 19">
    <name type="scientific">Algoriphagus aquimarinus</name>
    <dbReference type="NCBI Taxonomy" id="237018"/>
    <lineage>
        <taxon>Bacteria</taxon>
        <taxon>Pseudomonadati</taxon>
        <taxon>Bacteroidota</taxon>
        <taxon>Cytophagia</taxon>
        <taxon>Cytophagales</taxon>
        <taxon>Cyclobacteriaceae</taxon>
        <taxon>Algoriphagus</taxon>
    </lineage>
</organism>
<evidence type="ECO:0000313" key="18">
    <source>
        <dbReference type="EMBL" id="TXE12496.1"/>
    </source>
</evidence>
<dbReference type="SUPFAM" id="SSF55811">
    <property type="entry name" value="Nudix"/>
    <property type="match status" value="1"/>
</dbReference>
<dbReference type="PROSITE" id="PS51462">
    <property type="entry name" value="NUDIX"/>
    <property type="match status" value="1"/>
</dbReference>
<evidence type="ECO:0000256" key="9">
    <source>
        <dbReference type="ARBA" id="ARBA00023204"/>
    </source>
</evidence>
<accession>A0A5C7AUS2</accession>
<evidence type="ECO:0000256" key="3">
    <source>
        <dbReference type="ARBA" id="ARBA00022457"/>
    </source>
</evidence>
<name>A0A5C7AUS2_9BACT</name>
<dbReference type="InterPro" id="IPR000086">
    <property type="entry name" value="NUDIX_hydrolase_dom"/>
</dbReference>
<sequence>MELVSVTCALIFLDQKVLCAQRSESMQLPGLWEFPGGKIEKGESPEACLIREIKEELAISISIVGSLRPNEHAYSDVKVIRLIPFLSFWESGELKLFEHKEVKWLAKEELKSLNWAQADIPIVEDLFENWNNIQEQLVDYFREN</sequence>
<evidence type="ECO:0000256" key="6">
    <source>
        <dbReference type="ARBA" id="ARBA00022763"/>
    </source>
</evidence>
<dbReference type="GO" id="GO:0006260">
    <property type="term" value="P:DNA replication"/>
    <property type="evidence" value="ECO:0007669"/>
    <property type="project" value="UniProtKB-KW"/>
</dbReference>
<comment type="caution">
    <text evidence="18">The sequence shown here is derived from an EMBL/GenBank/DDBJ whole genome shotgun (WGS) entry which is preliminary data.</text>
</comment>
<evidence type="ECO:0000256" key="5">
    <source>
        <dbReference type="ARBA" id="ARBA00022723"/>
    </source>
</evidence>
<comment type="similarity">
    <text evidence="2">Belongs to the Nudix hydrolase family.</text>
</comment>
<reference evidence="18 19" key="1">
    <citation type="submission" date="2019-08" db="EMBL/GenBank/DDBJ databases">
        <title>Genomes sequence of Algoriphagus aquimarinus ACAM450.</title>
        <authorList>
            <person name="Bowman J.P."/>
        </authorList>
    </citation>
    <scope>NUCLEOTIDE SEQUENCE [LARGE SCALE GENOMIC DNA]</scope>
    <source>
        <strain evidence="18 19">ACAM 450</strain>
    </source>
</reference>
<evidence type="ECO:0000256" key="13">
    <source>
        <dbReference type="ARBA" id="ARBA00040794"/>
    </source>
</evidence>
<dbReference type="PANTHER" id="PTHR47707">
    <property type="entry name" value="8-OXO-DGTP DIPHOSPHATASE"/>
    <property type="match status" value="1"/>
</dbReference>
<keyword evidence="6" id="KW-0227">DNA damage</keyword>
<dbReference type="CDD" id="cd03425">
    <property type="entry name" value="NUDIX_MutT_NudA_like"/>
    <property type="match status" value="1"/>
</dbReference>
<dbReference type="GO" id="GO:0035539">
    <property type="term" value="F:8-oxo-7,8-dihydrodeoxyguanosine triphosphate pyrophosphatase activity"/>
    <property type="evidence" value="ECO:0007669"/>
    <property type="project" value="UniProtKB-EC"/>
</dbReference>
<comment type="catalytic activity">
    <reaction evidence="11">
        <text>8-oxo-GTP + H2O = 8-oxo-GMP + diphosphate + H(+)</text>
        <dbReference type="Rhea" id="RHEA:67616"/>
        <dbReference type="ChEBI" id="CHEBI:15377"/>
        <dbReference type="ChEBI" id="CHEBI:15378"/>
        <dbReference type="ChEBI" id="CHEBI:33019"/>
        <dbReference type="ChEBI" id="CHEBI:143553"/>
        <dbReference type="ChEBI" id="CHEBI:145694"/>
    </reaction>
</comment>
<dbReference type="InterPro" id="IPR015797">
    <property type="entry name" value="NUDIX_hydrolase-like_dom_sf"/>
</dbReference>
<dbReference type="EMBL" id="VORW01000003">
    <property type="protein sequence ID" value="TXE12496.1"/>
    <property type="molecule type" value="Genomic_DNA"/>
</dbReference>
<comment type="catalytic activity">
    <reaction evidence="10">
        <text>8-oxo-dGTP + H2O = 8-oxo-dGMP + diphosphate + H(+)</text>
        <dbReference type="Rhea" id="RHEA:31575"/>
        <dbReference type="ChEBI" id="CHEBI:15377"/>
        <dbReference type="ChEBI" id="CHEBI:15378"/>
        <dbReference type="ChEBI" id="CHEBI:33019"/>
        <dbReference type="ChEBI" id="CHEBI:63224"/>
        <dbReference type="ChEBI" id="CHEBI:77896"/>
        <dbReference type="EC" id="3.6.1.55"/>
    </reaction>
</comment>
<feature type="domain" description="Nudix hydrolase" evidence="17">
    <location>
        <begin position="2"/>
        <end position="128"/>
    </location>
</feature>
<keyword evidence="3" id="KW-0515">Mutator protein</keyword>